<proteinExistence type="predicted"/>
<evidence type="ECO:0000313" key="5">
    <source>
        <dbReference type="Proteomes" id="UP000465302"/>
    </source>
</evidence>
<evidence type="ECO:0000313" key="2">
    <source>
        <dbReference type="EMBL" id="GFG53635.1"/>
    </source>
</evidence>
<dbReference type="Proteomes" id="UP000465302">
    <property type="component" value="Unassembled WGS sequence"/>
</dbReference>
<feature type="chain" id="PRO_5038223967" description="Secreted protein" evidence="1">
    <location>
        <begin position="34"/>
        <end position="138"/>
    </location>
</feature>
<feature type="signal peptide" evidence="1">
    <location>
        <begin position="1"/>
        <end position="33"/>
    </location>
</feature>
<gene>
    <name evidence="3" type="ORF">CQY20_27120</name>
    <name evidence="2" type="ORF">MAGR_50760</name>
</gene>
<sequence>MISRKVLRSTRFRAAVGAAVGAITLLSTSITLAGNAAAYPCYSAECVPNVARNVVEGGPCVFDPRRMFAYGLTPEGATVVCNAAGVWAAAGPLIGVYNVALPCPALDLSAQGSDGVALMCADMGAGALRWAHRLPFPG</sequence>
<accession>A0A2A7MQN3</accession>
<evidence type="ECO:0008006" key="6">
    <source>
        <dbReference type="Google" id="ProtNLM"/>
    </source>
</evidence>
<evidence type="ECO:0000256" key="1">
    <source>
        <dbReference type="SAM" id="SignalP"/>
    </source>
</evidence>
<dbReference type="OrthoDB" id="4732168at2"/>
<reference evidence="2 5" key="2">
    <citation type="journal article" date="2019" name="Emerg. Microbes Infect.">
        <title>Comprehensive subspecies identification of 175 nontuberculous mycobacteria species based on 7547 genomic profiles.</title>
        <authorList>
            <person name="Matsumoto Y."/>
            <person name="Kinjo T."/>
            <person name="Motooka D."/>
            <person name="Nabeya D."/>
            <person name="Jung N."/>
            <person name="Uechi K."/>
            <person name="Horii T."/>
            <person name="Iida T."/>
            <person name="Fujita J."/>
            <person name="Nakamura S."/>
        </authorList>
    </citation>
    <scope>NUCLEOTIDE SEQUENCE [LARGE SCALE GENOMIC DNA]</scope>
    <source>
        <strain evidence="2 5">JCM 6377</strain>
    </source>
</reference>
<keyword evidence="4" id="KW-1185">Reference proteome</keyword>
<dbReference type="Proteomes" id="UP000220914">
    <property type="component" value="Unassembled WGS sequence"/>
</dbReference>
<protein>
    <recommendedName>
        <fullName evidence="6">Secreted protein</fullName>
    </recommendedName>
</protein>
<dbReference type="AlphaFoldDB" id="A0A2A7MQN3"/>
<dbReference type="RefSeq" id="WP_097943365.1">
    <property type="nucleotide sequence ID" value="NZ_BLKS01000001.1"/>
</dbReference>
<comment type="caution">
    <text evidence="3">The sequence shown here is derived from an EMBL/GenBank/DDBJ whole genome shotgun (WGS) entry which is preliminary data.</text>
</comment>
<evidence type="ECO:0000313" key="3">
    <source>
        <dbReference type="EMBL" id="PEG34122.1"/>
    </source>
</evidence>
<dbReference type="EMBL" id="PDCP01000076">
    <property type="protein sequence ID" value="PEG34122.1"/>
    <property type="molecule type" value="Genomic_DNA"/>
</dbReference>
<reference evidence="2" key="3">
    <citation type="submission" date="2020-02" db="EMBL/GenBank/DDBJ databases">
        <authorList>
            <person name="Matsumoto Y."/>
            <person name="Motooka D."/>
            <person name="Nakamura S."/>
        </authorList>
    </citation>
    <scope>NUCLEOTIDE SEQUENCE</scope>
    <source>
        <strain evidence="2">JCM 6377</strain>
    </source>
</reference>
<name>A0A2A7MQN3_MYCAG</name>
<evidence type="ECO:0000313" key="4">
    <source>
        <dbReference type="Proteomes" id="UP000220914"/>
    </source>
</evidence>
<dbReference type="EMBL" id="BLKS01000001">
    <property type="protein sequence ID" value="GFG53635.1"/>
    <property type="molecule type" value="Genomic_DNA"/>
</dbReference>
<reference evidence="3 4" key="1">
    <citation type="submission" date="2017-10" db="EMBL/GenBank/DDBJ databases">
        <title>The new phylogeny of genus Mycobacterium.</title>
        <authorList>
            <person name="Tortoli E."/>
            <person name="Trovato A."/>
            <person name="Cirillo D.M."/>
        </authorList>
    </citation>
    <scope>NUCLEOTIDE SEQUENCE [LARGE SCALE GENOMIC DNA]</scope>
    <source>
        <strain evidence="3 4">CCUG37673</strain>
    </source>
</reference>
<keyword evidence="1" id="KW-0732">Signal</keyword>
<organism evidence="3 4">
    <name type="scientific">Mycolicibacterium agri</name>
    <name type="common">Mycobacterium agri</name>
    <dbReference type="NCBI Taxonomy" id="36811"/>
    <lineage>
        <taxon>Bacteria</taxon>
        <taxon>Bacillati</taxon>
        <taxon>Actinomycetota</taxon>
        <taxon>Actinomycetes</taxon>
        <taxon>Mycobacteriales</taxon>
        <taxon>Mycobacteriaceae</taxon>
        <taxon>Mycolicibacterium</taxon>
    </lineage>
</organism>